<evidence type="ECO:0000259" key="14">
    <source>
        <dbReference type="Pfam" id="PF14720"/>
    </source>
</evidence>
<evidence type="ECO:0000256" key="11">
    <source>
        <dbReference type="ARBA" id="ARBA00023014"/>
    </source>
</evidence>
<dbReference type="PANTHER" id="PTHR30013:SF7">
    <property type="entry name" value="HYDROGENASE-2 SMALL CHAIN"/>
    <property type="match status" value="1"/>
</dbReference>
<keyword evidence="8" id="KW-0732">Signal</keyword>
<dbReference type="Gene3D" id="4.10.480.10">
    <property type="entry name" value="Cytochrome-c3 hydrogenase, C-terminal domain"/>
    <property type="match status" value="1"/>
</dbReference>
<dbReference type="Proteomes" id="UP001477947">
    <property type="component" value="Chromosome"/>
</dbReference>
<comment type="subunit">
    <text evidence="5">Heterodimer of a large and a small subunit.</text>
</comment>
<evidence type="ECO:0000256" key="2">
    <source>
        <dbReference type="ARBA" id="ARBA00001966"/>
    </source>
</evidence>
<accession>A0ABZ3FCV0</accession>
<evidence type="ECO:0000256" key="3">
    <source>
        <dbReference type="ARBA" id="ARBA00004196"/>
    </source>
</evidence>
<reference evidence="15 16" key="1">
    <citation type="submission" date="2024-04" db="EMBL/GenBank/DDBJ databases">
        <title>Isolation and characterization of novel acetogenic strains of the genera Terrisporobacter and Acetoanaerobium.</title>
        <authorList>
            <person name="Boeer T."/>
            <person name="Schueler M.A."/>
            <person name="Lueschen A."/>
            <person name="Eysell L."/>
            <person name="Droege J."/>
            <person name="Heinemann M."/>
            <person name="Engelhardt L."/>
            <person name="Basen M."/>
            <person name="Daniel R."/>
        </authorList>
    </citation>
    <scope>NUCLEOTIDE SEQUENCE [LARGE SCALE GENOMIC DNA]</scope>
    <source>
        <strain evidence="15 16">ELB</strain>
    </source>
</reference>
<evidence type="ECO:0000259" key="13">
    <source>
        <dbReference type="Pfam" id="PF01058"/>
    </source>
</evidence>
<evidence type="ECO:0000313" key="15">
    <source>
        <dbReference type="EMBL" id="XAM41651.1"/>
    </source>
</evidence>
<feature type="domain" description="NADH:ubiquinone oxidoreductase-like 20kDa subunit" evidence="13">
    <location>
        <begin position="42"/>
        <end position="188"/>
    </location>
</feature>
<keyword evidence="9 15" id="KW-0560">Oxidoreductase</keyword>
<dbReference type="InterPro" id="IPR037148">
    <property type="entry name" value="NiFe-Hase_small_C_sf"/>
</dbReference>
<dbReference type="Pfam" id="PF14720">
    <property type="entry name" value="NiFe_hyd_SSU_C"/>
    <property type="match status" value="1"/>
</dbReference>
<evidence type="ECO:0000256" key="7">
    <source>
        <dbReference type="ARBA" id="ARBA00022723"/>
    </source>
</evidence>
<gene>
    <name evidence="15" type="primary">hydA</name>
    <name evidence="15" type="ORF">TPELB_19640</name>
</gene>
<evidence type="ECO:0000313" key="16">
    <source>
        <dbReference type="Proteomes" id="UP001477947"/>
    </source>
</evidence>
<keyword evidence="16" id="KW-1185">Reference proteome</keyword>
<dbReference type="EMBL" id="CP154622">
    <property type="protein sequence ID" value="XAM41651.1"/>
    <property type="molecule type" value="Genomic_DNA"/>
</dbReference>
<comment type="cofactor">
    <cofactor evidence="1">
        <name>[3Fe-4S] cluster</name>
        <dbReference type="ChEBI" id="CHEBI:21137"/>
    </cofactor>
</comment>
<evidence type="ECO:0000256" key="1">
    <source>
        <dbReference type="ARBA" id="ARBA00001927"/>
    </source>
</evidence>
<protein>
    <submittedName>
        <fullName evidence="15">Periplasmic [NiFe] hydrogenase small subunit</fullName>
        <ecNumber evidence="15">1.12.2.1</ecNumber>
    </submittedName>
</protein>
<dbReference type="RefSeq" id="WP_343339525.1">
    <property type="nucleotide sequence ID" value="NZ_CP154622.1"/>
</dbReference>
<dbReference type="EC" id="1.12.2.1" evidence="15"/>
<keyword evidence="11" id="KW-0411">Iron-sulfur</keyword>
<keyword evidence="12" id="KW-0003">3Fe-4S</keyword>
<dbReference type="InterPro" id="IPR001821">
    <property type="entry name" value="NiFe_hydrogenase_ssu"/>
</dbReference>
<comment type="subcellular location">
    <subcellularLocation>
        <location evidence="3">Cell envelope</location>
    </subcellularLocation>
</comment>
<sequence length="288" mass="32139">MKCIIRDSKEHMHLPIINSAIEIINDGRQKKPNCIWLETSECFGTFISMMNGEDPSIIYFLQNMVNLTYYSSIMTAQGEEAYEQILKTISSEEELIFIVSGAIPLKEKCAIVAKYKGEEISALKAVKTIALKAKYIVAVGTCACYGGPTAARPNVSQAVDVSEALQDKKVIRVPGCPANPIWVLGTIGYIISFGRPVLDSQQRPVAFYASTIHDNCPRRQYFDNEIFATKFGDKECMFKLGCRGPITKTKCPLNRWNQSDNWPIGDNTTCIGCASKEFPDGMEPFVRY</sequence>
<keyword evidence="7" id="KW-0479">Metal-binding</keyword>
<comment type="similarity">
    <text evidence="4">Belongs to the [NiFe]/[NiFeSe] hydrogenase small subunit family.</text>
</comment>
<dbReference type="Gene3D" id="3.40.50.700">
    <property type="entry name" value="NADH:ubiquinone oxidoreductase-like, 20kDa subunit"/>
    <property type="match status" value="1"/>
</dbReference>
<dbReference type="GO" id="GO:0047806">
    <property type="term" value="F:cytochrome-c3 hydrogenase activity"/>
    <property type="evidence" value="ECO:0007669"/>
    <property type="project" value="UniProtKB-EC"/>
</dbReference>
<dbReference type="Pfam" id="PF01058">
    <property type="entry name" value="Oxidored_q6"/>
    <property type="match status" value="1"/>
</dbReference>
<dbReference type="NCBIfam" id="TIGR00391">
    <property type="entry name" value="hydA"/>
    <property type="match status" value="1"/>
</dbReference>
<dbReference type="PANTHER" id="PTHR30013">
    <property type="entry name" value="NIFE / NIFESE HYDROGENASE SMALL SUBUNIT FAMILY MEMBER"/>
    <property type="match status" value="1"/>
</dbReference>
<evidence type="ECO:0000256" key="12">
    <source>
        <dbReference type="ARBA" id="ARBA00023291"/>
    </source>
</evidence>
<feature type="domain" description="Cytochrome-c3 hydrogenase C-terminal" evidence="14">
    <location>
        <begin position="208"/>
        <end position="285"/>
    </location>
</feature>
<dbReference type="PIRSF" id="PIRSF000310">
    <property type="entry name" value="NiFe_hyd_ssu"/>
    <property type="match status" value="1"/>
</dbReference>
<dbReference type="InterPro" id="IPR006137">
    <property type="entry name" value="NADH_UbQ_OxRdtase-like_20kDa"/>
</dbReference>
<comment type="cofactor">
    <cofactor evidence="2">
        <name>[4Fe-4S] cluster</name>
        <dbReference type="ChEBI" id="CHEBI:49883"/>
    </cofactor>
</comment>
<dbReference type="InterPro" id="IPR027394">
    <property type="entry name" value="Cytochrome-c3_hydrogenase_C"/>
</dbReference>
<evidence type="ECO:0000256" key="10">
    <source>
        <dbReference type="ARBA" id="ARBA00023004"/>
    </source>
</evidence>
<evidence type="ECO:0000256" key="8">
    <source>
        <dbReference type="ARBA" id="ARBA00022729"/>
    </source>
</evidence>
<evidence type="ECO:0000256" key="4">
    <source>
        <dbReference type="ARBA" id="ARBA00006605"/>
    </source>
</evidence>
<proteinExistence type="inferred from homology"/>
<keyword evidence="6" id="KW-0004">4Fe-4S</keyword>
<evidence type="ECO:0000256" key="6">
    <source>
        <dbReference type="ARBA" id="ARBA00022485"/>
    </source>
</evidence>
<dbReference type="PRINTS" id="PR00614">
    <property type="entry name" value="NIHGNASESMLL"/>
</dbReference>
<organism evidence="15 16">
    <name type="scientific">Terrisporobacter petrolearius</name>
    <dbReference type="NCBI Taxonomy" id="1460447"/>
    <lineage>
        <taxon>Bacteria</taxon>
        <taxon>Bacillati</taxon>
        <taxon>Bacillota</taxon>
        <taxon>Clostridia</taxon>
        <taxon>Peptostreptococcales</taxon>
        <taxon>Peptostreptococcaceae</taxon>
        <taxon>Terrisporobacter</taxon>
    </lineage>
</organism>
<evidence type="ECO:0000256" key="5">
    <source>
        <dbReference type="ARBA" id="ARBA00011771"/>
    </source>
</evidence>
<keyword evidence="10" id="KW-0408">Iron</keyword>
<evidence type="ECO:0000256" key="9">
    <source>
        <dbReference type="ARBA" id="ARBA00023002"/>
    </source>
</evidence>
<dbReference type="SUPFAM" id="SSF56770">
    <property type="entry name" value="HydA/Nqo6-like"/>
    <property type="match status" value="1"/>
</dbReference>
<name>A0ABZ3FCV0_9FIRM</name>
<dbReference type="InterPro" id="IPR037024">
    <property type="entry name" value="NiFe_Hase_small_N_sf"/>
</dbReference>